<dbReference type="OrthoDB" id="2573941at2759"/>
<feature type="compositionally biased region" description="Low complexity" evidence="3">
    <location>
        <begin position="173"/>
        <end position="203"/>
    </location>
</feature>
<feature type="region of interest" description="Disordered" evidence="3">
    <location>
        <begin position="260"/>
        <end position="416"/>
    </location>
</feature>
<gene>
    <name evidence="5" type="ORF">Cfor_06703</name>
</gene>
<feature type="compositionally biased region" description="Basic and acidic residues" evidence="3">
    <location>
        <begin position="339"/>
        <end position="416"/>
    </location>
</feature>
<dbReference type="GO" id="GO:0071013">
    <property type="term" value="C:catalytic step 2 spliceosome"/>
    <property type="evidence" value="ECO:0007669"/>
    <property type="project" value="TreeGrafter"/>
</dbReference>
<dbReference type="InParanoid" id="A0A6L2Q7G5"/>
<dbReference type="Gene3D" id="3.30.70.330">
    <property type="match status" value="1"/>
</dbReference>
<dbReference type="PROSITE" id="PS50102">
    <property type="entry name" value="RRM"/>
    <property type="match status" value="1"/>
</dbReference>
<feature type="compositionally biased region" description="Basic and acidic residues" evidence="3">
    <location>
        <begin position="112"/>
        <end position="131"/>
    </location>
</feature>
<evidence type="ECO:0000313" key="5">
    <source>
        <dbReference type="EMBL" id="GFG40666.1"/>
    </source>
</evidence>
<feature type="compositionally biased region" description="Basic residues" evidence="3">
    <location>
        <begin position="151"/>
        <end position="172"/>
    </location>
</feature>
<dbReference type="GO" id="GO:0000398">
    <property type="term" value="P:mRNA splicing, via spliceosome"/>
    <property type="evidence" value="ECO:0007669"/>
    <property type="project" value="InterPro"/>
</dbReference>
<feature type="compositionally biased region" description="Basic residues" evidence="3">
    <location>
        <begin position="204"/>
        <end position="224"/>
    </location>
</feature>
<dbReference type="AlphaFoldDB" id="A0A6L2Q7G5"/>
<dbReference type="InterPro" id="IPR012677">
    <property type="entry name" value="Nucleotide-bd_a/b_plait_sf"/>
</dbReference>
<dbReference type="InterPro" id="IPR045844">
    <property type="entry name" value="RRM_Ist3-like"/>
</dbReference>
<dbReference type="InterPro" id="IPR000504">
    <property type="entry name" value="RRM_dom"/>
</dbReference>
<proteinExistence type="predicted"/>
<dbReference type="GO" id="GO:0003723">
    <property type="term" value="F:RNA binding"/>
    <property type="evidence" value="ECO:0007669"/>
    <property type="project" value="UniProtKB-UniRule"/>
</dbReference>
<name>A0A6L2Q7G5_COPFO</name>
<dbReference type="GO" id="GO:0005686">
    <property type="term" value="C:U2 snRNP"/>
    <property type="evidence" value="ECO:0007669"/>
    <property type="project" value="TreeGrafter"/>
</dbReference>
<dbReference type="GO" id="GO:0071011">
    <property type="term" value="C:precatalytic spliceosome"/>
    <property type="evidence" value="ECO:0007669"/>
    <property type="project" value="TreeGrafter"/>
</dbReference>
<dbReference type="FunFam" id="3.30.70.330:FF:000962">
    <property type="entry name" value="RBMX2 ortholog"/>
    <property type="match status" value="1"/>
</dbReference>
<comment type="caution">
    <text evidence="5">The sequence shown here is derived from an EMBL/GenBank/DDBJ whole genome shotgun (WGS) entry which is preliminary data.</text>
</comment>
<dbReference type="PANTHER" id="PTHR45880">
    <property type="entry name" value="RNA-BINDING MOTIF PROTEIN, X-LINKED 2"/>
    <property type="match status" value="1"/>
</dbReference>
<dbReference type="EMBL" id="BLKM01002316">
    <property type="protein sequence ID" value="GFG40666.1"/>
    <property type="molecule type" value="Genomic_DNA"/>
</dbReference>
<feature type="compositionally biased region" description="Basic and acidic residues" evidence="3">
    <location>
        <begin position="275"/>
        <end position="307"/>
    </location>
</feature>
<evidence type="ECO:0000256" key="1">
    <source>
        <dbReference type="ARBA" id="ARBA00022884"/>
    </source>
</evidence>
<dbReference type="CDD" id="cd12411">
    <property type="entry name" value="RRM_ist3_like"/>
    <property type="match status" value="1"/>
</dbReference>
<dbReference type="SMART" id="SM00360">
    <property type="entry name" value="RRM"/>
    <property type="match status" value="1"/>
</dbReference>
<keyword evidence="6" id="KW-1185">Reference proteome</keyword>
<evidence type="ECO:0000256" key="2">
    <source>
        <dbReference type="PROSITE-ProRule" id="PRU00176"/>
    </source>
</evidence>
<evidence type="ECO:0000259" key="4">
    <source>
        <dbReference type="PROSITE" id="PS50102"/>
    </source>
</evidence>
<protein>
    <recommendedName>
        <fullName evidence="4">RRM domain-containing protein</fullName>
    </recommendedName>
</protein>
<dbReference type="InterPro" id="IPR051847">
    <property type="entry name" value="RNA_proc/Spliceosome_comp"/>
</dbReference>
<organism evidence="5 6">
    <name type="scientific">Coptotermes formosanus</name>
    <name type="common">Formosan subterranean termite</name>
    <dbReference type="NCBI Taxonomy" id="36987"/>
    <lineage>
        <taxon>Eukaryota</taxon>
        <taxon>Metazoa</taxon>
        <taxon>Ecdysozoa</taxon>
        <taxon>Arthropoda</taxon>
        <taxon>Hexapoda</taxon>
        <taxon>Insecta</taxon>
        <taxon>Pterygota</taxon>
        <taxon>Neoptera</taxon>
        <taxon>Polyneoptera</taxon>
        <taxon>Dictyoptera</taxon>
        <taxon>Blattodea</taxon>
        <taxon>Blattoidea</taxon>
        <taxon>Termitoidae</taxon>
        <taxon>Rhinotermitidae</taxon>
        <taxon>Coptotermes</taxon>
    </lineage>
</organism>
<evidence type="ECO:0000256" key="3">
    <source>
        <dbReference type="SAM" id="MobiDB-lite"/>
    </source>
</evidence>
<feature type="domain" description="RRM" evidence="4">
    <location>
        <begin position="34"/>
        <end position="112"/>
    </location>
</feature>
<reference evidence="6" key="1">
    <citation type="submission" date="2020-01" db="EMBL/GenBank/DDBJ databases">
        <title>Draft genome sequence of the Termite Coptotermes fromosanus.</title>
        <authorList>
            <person name="Itakura S."/>
            <person name="Yosikawa Y."/>
            <person name="Umezawa K."/>
        </authorList>
    </citation>
    <scope>NUCLEOTIDE SEQUENCE [LARGE SCALE GENOMIC DNA]</scope>
</reference>
<dbReference type="Proteomes" id="UP000502823">
    <property type="component" value="Unassembled WGS sequence"/>
</dbReference>
<dbReference type="InterPro" id="IPR035979">
    <property type="entry name" value="RBD_domain_sf"/>
</dbReference>
<dbReference type="SUPFAM" id="SSF54928">
    <property type="entry name" value="RNA-binding domain, RBD"/>
    <property type="match status" value="1"/>
</dbReference>
<feature type="compositionally biased region" description="Basic and acidic residues" evidence="3">
    <location>
        <begin position="236"/>
        <end position="246"/>
    </location>
</feature>
<dbReference type="PANTHER" id="PTHR45880:SF1">
    <property type="entry name" value="RNA-BINDING MOTIF PROTEIN, X-LINKED 2"/>
    <property type="match status" value="1"/>
</dbReference>
<dbReference type="Pfam" id="PF00076">
    <property type="entry name" value="RRM_1"/>
    <property type="match status" value="1"/>
</dbReference>
<feature type="region of interest" description="Disordered" evidence="3">
    <location>
        <begin position="112"/>
        <end position="246"/>
    </location>
</feature>
<accession>A0A6L2Q7G5</accession>
<feature type="compositionally biased region" description="Basic and acidic residues" evidence="3">
    <location>
        <begin position="313"/>
        <end position="332"/>
    </location>
</feature>
<sequence>MNPMTNVKNIKKLSELELKRNLKTSWHDQYKDSAWIFVGGLPYNLTEGDVISVFSQYGEVVNLNLVRDKATGKSKGFCFLCYEDQRSTVLAVDNLNGIKLLSRTIRVDHVADYKPPKDSDKLDEETQKLHAEGCAPSQAAVPIKREEEKKNKSKSKAKKEKKRKRKKKKKKQISSSDESSSDSSNSDSGSESDANSEDSVASPHNKKRKHSSKKGAKKHKKKLKVTSDSDTSVENETIRESREKRRKLVEKIKTLEAALNYTRKAAKKSSVSEESSSKSRPEDLVEKAHDEHHSRKSEKNSDSRNSEKNFSSKRGDKEKNHYQENGTLDKKSNYASISRRQERVGGEVAERDDRRWKRIDDASASRDRDRFRPQERSRNRDRDWDYNRVRQRDRERFTRDRDRDNRWDRGQDRYRS</sequence>
<keyword evidence="1 2" id="KW-0694">RNA-binding</keyword>
<evidence type="ECO:0000313" key="6">
    <source>
        <dbReference type="Proteomes" id="UP000502823"/>
    </source>
</evidence>